<proteinExistence type="inferred from homology"/>
<keyword evidence="3" id="KW-0238">DNA-binding</keyword>
<feature type="domain" description="HTH lysR-type" evidence="6">
    <location>
        <begin position="16"/>
        <end position="73"/>
    </location>
</feature>
<gene>
    <name evidence="7" type="ORF">M0638_14770</name>
</gene>
<evidence type="ECO:0000313" key="8">
    <source>
        <dbReference type="Proteomes" id="UP001139516"/>
    </source>
</evidence>
<dbReference type="InterPro" id="IPR000847">
    <property type="entry name" value="LysR_HTH_N"/>
</dbReference>
<dbReference type="Pfam" id="PF03466">
    <property type="entry name" value="LysR_substrate"/>
    <property type="match status" value="1"/>
</dbReference>
<evidence type="ECO:0000256" key="5">
    <source>
        <dbReference type="SAM" id="Coils"/>
    </source>
</evidence>
<dbReference type="Gene3D" id="1.10.10.10">
    <property type="entry name" value="Winged helix-like DNA-binding domain superfamily/Winged helix DNA-binding domain"/>
    <property type="match status" value="1"/>
</dbReference>
<dbReference type="Gene3D" id="3.40.190.10">
    <property type="entry name" value="Periplasmic binding protein-like II"/>
    <property type="match status" value="2"/>
</dbReference>
<reference evidence="7" key="1">
    <citation type="submission" date="2022-04" db="EMBL/GenBank/DDBJ databases">
        <title>Roseomonas acroporae sp. nov., isolated from coral Acropora digitifera.</title>
        <authorList>
            <person name="Sun H."/>
        </authorList>
    </citation>
    <scope>NUCLEOTIDE SEQUENCE</scope>
    <source>
        <strain evidence="7">NAR14</strain>
    </source>
</reference>
<dbReference type="InterPro" id="IPR005119">
    <property type="entry name" value="LysR_subst-bd"/>
</dbReference>
<keyword evidence="2" id="KW-0805">Transcription regulation</keyword>
<dbReference type="PROSITE" id="PS50931">
    <property type="entry name" value="HTH_LYSR"/>
    <property type="match status" value="1"/>
</dbReference>
<dbReference type="RefSeq" id="WP_248667767.1">
    <property type="nucleotide sequence ID" value="NZ_JALPRX010000063.1"/>
</dbReference>
<dbReference type="SUPFAM" id="SSF46785">
    <property type="entry name" value="Winged helix' DNA-binding domain"/>
    <property type="match status" value="1"/>
</dbReference>
<organism evidence="7 8">
    <name type="scientific">Roseomonas acroporae</name>
    <dbReference type="NCBI Taxonomy" id="2937791"/>
    <lineage>
        <taxon>Bacteria</taxon>
        <taxon>Pseudomonadati</taxon>
        <taxon>Pseudomonadota</taxon>
        <taxon>Alphaproteobacteria</taxon>
        <taxon>Acetobacterales</taxon>
        <taxon>Roseomonadaceae</taxon>
        <taxon>Roseomonas</taxon>
    </lineage>
</organism>
<name>A0A9X1Y9L6_9PROT</name>
<dbReference type="EMBL" id="JALPRX010000063">
    <property type="protein sequence ID" value="MCK8785647.1"/>
    <property type="molecule type" value="Genomic_DNA"/>
</dbReference>
<comment type="similarity">
    <text evidence="1">Belongs to the LysR transcriptional regulatory family.</text>
</comment>
<dbReference type="GO" id="GO:0032993">
    <property type="term" value="C:protein-DNA complex"/>
    <property type="evidence" value="ECO:0007669"/>
    <property type="project" value="TreeGrafter"/>
</dbReference>
<dbReference type="FunFam" id="1.10.10.10:FF:000001">
    <property type="entry name" value="LysR family transcriptional regulator"/>
    <property type="match status" value="1"/>
</dbReference>
<evidence type="ECO:0000259" key="6">
    <source>
        <dbReference type="PROSITE" id="PS50931"/>
    </source>
</evidence>
<comment type="caution">
    <text evidence="7">The sequence shown here is derived from an EMBL/GenBank/DDBJ whole genome shotgun (WGS) entry which is preliminary data.</text>
</comment>
<evidence type="ECO:0000256" key="1">
    <source>
        <dbReference type="ARBA" id="ARBA00009437"/>
    </source>
</evidence>
<protein>
    <submittedName>
        <fullName evidence="7">LysR family transcriptional regulator</fullName>
    </submittedName>
</protein>
<dbReference type="GO" id="GO:0003700">
    <property type="term" value="F:DNA-binding transcription factor activity"/>
    <property type="evidence" value="ECO:0007669"/>
    <property type="project" value="InterPro"/>
</dbReference>
<dbReference type="PANTHER" id="PTHR30346:SF30">
    <property type="entry name" value="SMALL NEUTRAL PROTEASE REGULATORY PROTEIN"/>
    <property type="match status" value="1"/>
</dbReference>
<evidence type="ECO:0000313" key="7">
    <source>
        <dbReference type="EMBL" id="MCK8785647.1"/>
    </source>
</evidence>
<feature type="coiled-coil region" evidence="5">
    <location>
        <begin position="80"/>
        <end position="107"/>
    </location>
</feature>
<evidence type="ECO:0000256" key="2">
    <source>
        <dbReference type="ARBA" id="ARBA00023015"/>
    </source>
</evidence>
<sequence length="326" mass="34409">MDMDEPPGTEAPGPRIELRHLRYFVAVAEAGSVTRAAERLGIQQPPLSQQIRALEAALGVTLFERTARTIRLNGAGAAFLPEARRLLDEARAAVRRLRRLARGEQGELVVGFTSSAALHPRLPRLLRRFREANPLVALALRENTTRDLLEAVDRREMDLAFVRAPVGRYPALAALCLHEEPVVAALPAGHALAGPGPGPEAVAGAPIALAALVAEPFIAYRRADGPGIQDLLLAACGRAGFQPRFAATVPRLLSAVTMVASGAGVALLPESLRALHRDCVVYRPLEAAAGLTVPLNLAFHAGPLSRAGQAFVALAGQEEGAAPGRG</sequence>
<dbReference type="PANTHER" id="PTHR30346">
    <property type="entry name" value="TRANSCRIPTIONAL DUAL REGULATOR HCAR-RELATED"/>
    <property type="match status" value="1"/>
</dbReference>
<dbReference type="AlphaFoldDB" id="A0A9X1Y9L6"/>
<dbReference type="InterPro" id="IPR036388">
    <property type="entry name" value="WH-like_DNA-bd_sf"/>
</dbReference>
<dbReference type="SUPFAM" id="SSF53850">
    <property type="entry name" value="Periplasmic binding protein-like II"/>
    <property type="match status" value="1"/>
</dbReference>
<dbReference type="GO" id="GO:0003677">
    <property type="term" value="F:DNA binding"/>
    <property type="evidence" value="ECO:0007669"/>
    <property type="project" value="UniProtKB-KW"/>
</dbReference>
<evidence type="ECO:0000256" key="4">
    <source>
        <dbReference type="ARBA" id="ARBA00023163"/>
    </source>
</evidence>
<keyword evidence="5" id="KW-0175">Coiled coil</keyword>
<evidence type="ECO:0000256" key="3">
    <source>
        <dbReference type="ARBA" id="ARBA00023125"/>
    </source>
</evidence>
<dbReference type="InterPro" id="IPR036390">
    <property type="entry name" value="WH_DNA-bd_sf"/>
</dbReference>
<dbReference type="Proteomes" id="UP001139516">
    <property type="component" value="Unassembled WGS sequence"/>
</dbReference>
<dbReference type="PRINTS" id="PR00039">
    <property type="entry name" value="HTHLYSR"/>
</dbReference>
<dbReference type="Pfam" id="PF00126">
    <property type="entry name" value="HTH_1"/>
    <property type="match status" value="1"/>
</dbReference>
<keyword evidence="4" id="KW-0804">Transcription</keyword>
<keyword evidence="8" id="KW-1185">Reference proteome</keyword>
<accession>A0A9X1Y9L6</accession>